<sequence>MAEARPAAFHRAPYQPPPALLLTAGGALLLLGLLSWRLGWDVPLHSFFRLGPADRWVRQIISLSALGGLLVIGPIATLVALGLAWRGRGRDAAWLAITLIVGRLGVEAIKLLVLRPRPPALDRLELVGSWSFPSAHSAGTMMAALALAALTERRGAWLAGLAFSLAIGWTRLALAVHWPGDVLAGWGLGLIWIAGALAARRPARR</sequence>
<proteinExistence type="predicted"/>
<keyword evidence="4" id="KW-1185">Reference proteome</keyword>
<reference evidence="3" key="1">
    <citation type="journal article" date="2022" name="Toxins">
        <title>Genomic Analysis of Sphingopyxis sp. USTB-05 for Biodegrading Cyanobacterial Hepatotoxins.</title>
        <authorList>
            <person name="Liu C."/>
            <person name="Xu Q."/>
            <person name="Zhao Z."/>
            <person name="Zhang H."/>
            <person name="Liu X."/>
            <person name="Yin C."/>
            <person name="Liu Y."/>
            <person name="Yan H."/>
        </authorList>
    </citation>
    <scope>NUCLEOTIDE SEQUENCE</scope>
    <source>
        <strain evidence="3">NBD5</strain>
    </source>
</reference>
<dbReference type="Pfam" id="PF01569">
    <property type="entry name" value="PAP2"/>
    <property type="match status" value="1"/>
</dbReference>
<feature type="transmembrane region" description="Helical" evidence="1">
    <location>
        <begin position="182"/>
        <end position="199"/>
    </location>
</feature>
<feature type="transmembrane region" description="Helical" evidence="1">
    <location>
        <begin position="157"/>
        <end position="176"/>
    </location>
</feature>
<dbReference type="CDD" id="cd03392">
    <property type="entry name" value="PAP2_like_2"/>
    <property type="match status" value="1"/>
</dbReference>
<feature type="domain" description="Phosphatidic acid phosphatase type 2/haloperoxidase" evidence="2">
    <location>
        <begin position="89"/>
        <end position="197"/>
    </location>
</feature>
<evidence type="ECO:0000256" key="1">
    <source>
        <dbReference type="SAM" id="Phobius"/>
    </source>
</evidence>
<name>A0ABY4XBJ6_9SPHN</name>
<feature type="transmembrane region" description="Helical" evidence="1">
    <location>
        <begin position="92"/>
        <end position="113"/>
    </location>
</feature>
<evidence type="ECO:0000313" key="3">
    <source>
        <dbReference type="EMBL" id="USI74287.1"/>
    </source>
</evidence>
<gene>
    <name evidence="3" type="ORF">LHA26_07510</name>
</gene>
<protein>
    <submittedName>
        <fullName evidence="3">Phosphatase PAP2 family protein</fullName>
    </submittedName>
</protein>
<keyword evidence="1" id="KW-0812">Transmembrane</keyword>
<dbReference type="EMBL" id="CP084930">
    <property type="protein sequence ID" value="USI74287.1"/>
    <property type="molecule type" value="Genomic_DNA"/>
</dbReference>
<dbReference type="SUPFAM" id="SSF48317">
    <property type="entry name" value="Acid phosphatase/Vanadium-dependent haloperoxidase"/>
    <property type="match status" value="1"/>
</dbReference>
<feature type="transmembrane region" description="Helical" evidence="1">
    <location>
        <begin position="60"/>
        <end position="85"/>
    </location>
</feature>
<keyword evidence="1" id="KW-0472">Membrane</keyword>
<dbReference type="Proteomes" id="UP001056937">
    <property type="component" value="Chromosome 1"/>
</dbReference>
<keyword evidence="1" id="KW-1133">Transmembrane helix</keyword>
<dbReference type="PANTHER" id="PTHR14969">
    <property type="entry name" value="SPHINGOSINE-1-PHOSPHATE PHOSPHOHYDROLASE"/>
    <property type="match status" value="1"/>
</dbReference>
<dbReference type="InterPro" id="IPR036938">
    <property type="entry name" value="PAP2/HPO_sf"/>
</dbReference>
<organism evidence="3 4">
    <name type="scientific">Sphingomonas morindae</name>
    <dbReference type="NCBI Taxonomy" id="1541170"/>
    <lineage>
        <taxon>Bacteria</taxon>
        <taxon>Pseudomonadati</taxon>
        <taxon>Pseudomonadota</taxon>
        <taxon>Alphaproteobacteria</taxon>
        <taxon>Sphingomonadales</taxon>
        <taxon>Sphingomonadaceae</taxon>
        <taxon>Sphingomonas</taxon>
    </lineage>
</organism>
<evidence type="ECO:0000313" key="4">
    <source>
        <dbReference type="Proteomes" id="UP001056937"/>
    </source>
</evidence>
<evidence type="ECO:0000259" key="2">
    <source>
        <dbReference type="SMART" id="SM00014"/>
    </source>
</evidence>
<dbReference type="SMART" id="SM00014">
    <property type="entry name" value="acidPPc"/>
    <property type="match status" value="1"/>
</dbReference>
<feature type="transmembrane region" description="Helical" evidence="1">
    <location>
        <begin position="20"/>
        <end position="40"/>
    </location>
</feature>
<accession>A0ABY4XBJ6</accession>
<dbReference type="Gene3D" id="1.20.144.10">
    <property type="entry name" value="Phosphatidic acid phosphatase type 2/haloperoxidase"/>
    <property type="match status" value="1"/>
</dbReference>
<dbReference type="RefSeq" id="WP_252168090.1">
    <property type="nucleotide sequence ID" value="NZ_CP084930.1"/>
</dbReference>
<dbReference type="PANTHER" id="PTHR14969:SF13">
    <property type="entry name" value="AT30094P"/>
    <property type="match status" value="1"/>
</dbReference>
<dbReference type="InterPro" id="IPR000326">
    <property type="entry name" value="PAP2/HPO"/>
</dbReference>